<evidence type="ECO:0000256" key="2">
    <source>
        <dbReference type="ARBA" id="ARBA00010916"/>
    </source>
</evidence>
<dbReference type="GO" id="GO:0000123">
    <property type="term" value="C:histone acetyltransferase complex"/>
    <property type="evidence" value="ECO:0007669"/>
    <property type="project" value="InterPro"/>
</dbReference>
<dbReference type="GO" id="GO:0006325">
    <property type="term" value="P:chromatin organization"/>
    <property type="evidence" value="ECO:0007669"/>
    <property type="project" value="UniProtKB-KW"/>
</dbReference>
<evidence type="ECO:0000256" key="4">
    <source>
        <dbReference type="ARBA" id="ARBA00023015"/>
    </source>
</evidence>
<dbReference type="GO" id="GO:0005634">
    <property type="term" value="C:nucleus"/>
    <property type="evidence" value="ECO:0007669"/>
    <property type="project" value="UniProtKB-SubCell"/>
</dbReference>
<organism evidence="9 10">
    <name type="scientific">Fistulifera solaris</name>
    <name type="common">Oleaginous diatom</name>
    <dbReference type="NCBI Taxonomy" id="1519565"/>
    <lineage>
        <taxon>Eukaryota</taxon>
        <taxon>Sar</taxon>
        <taxon>Stramenopiles</taxon>
        <taxon>Ochrophyta</taxon>
        <taxon>Bacillariophyta</taxon>
        <taxon>Bacillariophyceae</taxon>
        <taxon>Bacillariophycidae</taxon>
        <taxon>Naviculales</taxon>
        <taxon>Naviculaceae</taxon>
        <taxon>Fistulifera</taxon>
    </lineage>
</organism>
<dbReference type="Pfam" id="PF09340">
    <property type="entry name" value="NuA4"/>
    <property type="match status" value="1"/>
</dbReference>
<accession>A0A1Z5JZW9</accession>
<keyword evidence="4" id="KW-0805">Transcription regulation</keyword>
<evidence type="ECO:0000256" key="5">
    <source>
        <dbReference type="ARBA" id="ARBA00023054"/>
    </source>
</evidence>
<evidence type="ECO:0000256" key="3">
    <source>
        <dbReference type="ARBA" id="ARBA00022853"/>
    </source>
</evidence>
<feature type="region of interest" description="Disordered" evidence="8">
    <location>
        <begin position="116"/>
        <end position="192"/>
    </location>
</feature>
<evidence type="ECO:0000313" key="10">
    <source>
        <dbReference type="Proteomes" id="UP000198406"/>
    </source>
</evidence>
<keyword evidence="6" id="KW-0804">Transcription</keyword>
<protein>
    <recommendedName>
        <fullName evidence="11">Chromatin modification-related protein EAF6</fullName>
    </recommendedName>
</protein>
<evidence type="ECO:0000256" key="8">
    <source>
        <dbReference type="SAM" id="MobiDB-lite"/>
    </source>
</evidence>
<dbReference type="Proteomes" id="UP000198406">
    <property type="component" value="Unassembled WGS sequence"/>
</dbReference>
<comment type="similarity">
    <text evidence="2">Belongs to the EAF6 family.</text>
</comment>
<dbReference type="AlphaFoldDB" id="A0A1Z5JZW9"/>
<dbReference type="OrthoDB" id="440324at2759"/>
<feature type="compositionally biased region" description="Basic and acidic residues" evidence="8">
    <location>
        <begin position="118"/>
        <end position="159"/>
    </location>
</feature>
<comment type="subcellular location">
    <subcellularLocation>
        <location evidence="1">Nucleus</location>
    </subcellularLocation>
</comment>
<reference evidence="9 10" key="1">
    <citation type="journal article" date="2015" name="Plant Cell">
        <title>Oil accumulation by the oleaginous diatom Fistulifera solaris as revealed by the genome and transcriptome.</title>
        <authorList>
            <person name="Tanaka T."/>
            <person name="Maeda Y."/>
            <person name="Veluchamy A."/>
            <person name="Tanaka M."/>
            <person name="Abida H."/>
            <person name="Marechal E."/>
            <person name="Bowler C."/>
            <person name="Muto M."/>
            <person name="Sunaga Y."/>
            <person name="Tanaka M."/>
            <person name="Yoshino T."/>
            <person name="Taniguchi T."/>
            <person name="Fukuda Y."/>
            <person name="Nemoto M."/>
            <person name="Matsumoto M."/>
            <person name="Wong P.S."/>
            <person name="Aburatani S."/>
            <person name="Fujibuchi W."/>
        </authorList>
    </citation>
    <scope>NUCLEOTIDE SEQUENCE [LARGE SCALE GENOMIC DNA]</scope>
    <source>
        <strain evidence="9 10">JPCC DA0580</strain>
    </source>
</reference>
<comment type="caution">
    <text evidence="9">The sequence shown here is derived from an EMBL/GenBank/DDBJ whole genome shotgun (WGS) entry which is preliminary data.</text>
</comment>
<dbReference type="EMBL" id="BDSP01000137">
    <property type="protein sequence ID" value="GAX19590.1"/>
    <property type="molecule type" value="Genomic_DNA"/>
</dbReference>
<evidence type="ECO:0008006" key="11">
    <source>
        <dbReference type="Google" id="ProtNLM"/>
    </source>
</evidence>
<evidence type="ECO:0000313" key="9">
    <source>
        <dbReference type="EMBL" id="GAX19590.1"/>
    </source>
</evidence>
<gene>
    <name evidence="9" type="ORF">FisN_19Hh169</name>
</gene>
<keyword evidence="5" id="KW-0175">Coiled coil</keyword>
<evidence type="ECO:0000256" key="1">
    <source>
        <dbReference type="ARBA" id="ARBA00004123"/>
    </source>
</evidence>
<keyword evidence="7" id="KW-0539">Nucleus</keyword>
<proteinExistence type="inferred from homology"/>
<dbReference type="InterPro" id="IPR015418">
    <property type="entry name" value="Eaf6"/>
</dbReference>
<keyword evidence="10" id="KW-1185">Reference proteome</keyword>
<sequence length="192" mass="21839">MSRKNTCSGKILPKVLRRAHQIPEPSWPGEDIEGTLIQTCKALQEIQRQIHKGEEAYFEETTSHANIFKGWDAFLDVRLEAPAAVTQVRRMPADYKWMSSSSVGIPQYKSIPYVSLDNAREKKRQNEDQTDEKETSRRSSVRRGEGGGDSKDDSRESKGVKRKERPPDEVEPQNEESTPAPRRTKRSKRGSG</sequence>
<evidence type="ECO:0000256" key="6">
    <source>
        <dbReference type="ARBA" id="ARBA00023163"/>
    </source>
</evidence>
<name>A0A1Z5JZW9_FISSO</name>
<feature type="compositionally biased region" description="Basic residues" evidence="8">
    <location>
        <begin position="182"/>
        <end position="192"/>
    </location>
</feature>
<dbReference type="InParanoid" id="A0A1Z5JZW9"/>
<keyword evidence="3" id="KW-0156">Chromatin regulator</keyword>
<evidence type="ECO:0000256" key="7">
    <source>
        <dbReference type="ARBA" id="ARBA00023242"/>
    </source>
</evidence>